<evidence type="ECO:0000256" key="1">
    <source>
        <dbReference type="SAM" id="MobiDB-lite"/>
    </source>
</evidence>
<feature type="compositionally biased region" description="Basic residues" evidence="1">
    <location>
        <begin position="184"/>
        <end position="213"/>
    </location>
</feature>
<dbReference type="AlphaFoldDB" id="A0A0M3IKE7"/>
<protein>
    <submittedName>
        <fullName evidence="4">DUF725 domain-containing protein</fullName>
    </submittedName>
</protein>
<feature type="transmembrane region" description="Helical" evidence="2">
    <location>
        <begin position="7"/>
        <end position="29"/>
    </location>
</feature>
<keyword evidence="2" id="KW-0472">Membrane</keyword>
<feature type="compositionally biased region" description="Basic residues" evidence="1">
    <location>
        <begin position="138"/>
        <end position="152"/>
    </location>
</feature>
<accession>A0A0M3IKE7</accession>
<organism evidence="3 4">
    <name type="scientific">Ascaris lumbricoides</name>
    <name type="common">Giant roundworm</name>
    <dbReference type="NCBI Taxonomy" id="6252"/>
    <lineage>
        <taxon>Eukaryota</taxon>
        <taxon>Metazoa</taxon>
        <taxon>Ecdysozoa</taxon>
        <taxon>Nematoda</taxon>
        <taxon>Chromadorea</taxon>
        <taxon>Rhabditida</taxon>
        <taxon>Spirurina</taxon>
        <taxon>Ascaridomorpha</taxon>
        <taxon>Ascaridoidea</taxon>
        <taxon>Ascarididae</taxon>
        <taxon>Ascaris</taxon>
    </lineage>
</organism>
<keyword evidence="2" id="KW-1133">Transmembrane helix</keyword>
<feature type="region of interest" description="Disordered" evidence="1">
    <location>
        <begin position="135"/>
        <end position="246"/>
    </location>
</feature>
<dbReference type="WBParaSite" id="ALUE_0001920901-mRNA-1">
    <property type="protein sequence ID" value="ALUE_0001920901-mRNA-1"/>
    <property type="gene ID" value="ALUE_0001920901"/>
</dbReference>
<sequence>MYSQQITAIYMATVISLCAANAITSIFFLECDADLTTKFAIGKRQIEKQLECRIEKTNIANCNDVNEVDKAWQNFERINDEYSKAIFECKITQRSKRRRSSDCGCNPPKEKEPYHQRTKRCFDCEYVNGSDIHQHTDNHHHHHHHGHHRQRMKTTDRMNNNEEELNDRLRRHRHRNAPELQKHERGKHSRAYVHHRHGRLWSRKAARTQRKCHDHGSNDDRKEQEQVPDAHDRSKTSRRKRRASCIHQAKQETNRLEAKYASLCDRSQM</sequence>
<dbReference type="Proteomes" id="UP000036681">
    <property type="component" value="Unplaced"/>
</dbReference>
<feature type="compositionally biased region" description="Basic and acidic residues" evidence="1">
    <location>
        <begin position="214"/>
        <end position="235"/>
    </location>
</feature>
<name>A0A0M3IKE7_ASCLU</name>
<evidence type="ECO:0000313" key="4">
    <source>
        <dbReference type="WBParaSite" id="ALUE_0001920901-mRNA-1"/>
    </source>
</evidence>
<evidence type="ECO:0000313" key="3">
    <source>
        <dbReference type="Proteomes" id="UP000036681"/>
    </source>
</evidence>
<reference evidence="4" key="1">
    <citation type="submission" date="2017-02" db="UniProtKB">
        <authorList>
            <consortium name="WormBaseParasite"/>
        </authorList>
    </citation>
    <scope>IDENTIFICATION</scope>
</reference>
<keyword evidence="3" id="KW-1185">Reference proteome</keyword>
<evidence type="ECO:0000256" key="2">
    <source>
        <dbReference type="SAM" id="Phobius"/>
    </source>
</evidence>
<keyword evidence="2" id="KW-0812">Transmembrane</keyword>
<proteinExistence type="predicted"/>